<gene>
    <name evidence="1" type="ORF">FHL02_04735</name>
</gene>
<dbReference type="GO" id="GO:0000287">
    <property type="term" value="F:magnesium ion binding"/>
    <property type="evidence" value="ECO:0007669"/>
    <property type="project" value="TreeGrafter"/>
</dbReference>
<dbReference type="OrthoDB" id="9790031at2"/>
<dbReference type="InterPro" id="IPR036412">
    <property type="entry name" value="HAD-like_sf"/>
</dbReference>
<sequence>MYKMIVCDLDETLMNDDGTLSETNAAAIKAATAKGVFFVPNSGRSYTSFQNDLETMGLLNKTDQYTISYNGGLISENKGNRAIAINSMPFEIAQKVFETGISVPSADTHIYTQDKLYIYHPKEDDAKYLHNRGVSFEEINDVNLDRFKNDNIMKIIMDLPTMDQRKKMQQKVESVVDPQQLAVTFSSDRYVEFNPAGVDKGTASIQLGKILGIKPEEIISIGDNNNDLPMLKAVGLPVSVANGIDSVKKVAKYVTSADNNHGAIEEVINKFIL</sequence>
<organism evidence="1 2">
    <name type="scientific">Companilactobacillus mishanensis</name>
    <dbReference type="NCBI Taxonomy" id="2486008"/>
    <lineage>
        <taxon>Bacteria</taxon>
        <taxon>Bacillati</taxon>
        <taxon>Bacillota</taxon>
        <taxon>Bacilli</taxon>
        <taxon>Lactobacillales</taxon>
        <taxon>Lactobacillaceae</taxon>
        <taxon>Companilactobacillus</taxon>
    </lineage>
</organism>
<reference evidence="1 2" key="1">
    <citation type="journal article" date="2019" name="Syst. Appl. Microbiol.">
        <title>Polyphasic characterization of two novel Lactobacillus spp. isolated from blown salami packages: Description of Lactobacillus halodurans sp. nov. and Lactobacillus salsicarnum sp. nov.</title>
        <authorList>
            <person name="Schuster J.A."/>
            <person name="Klingl A."/>
            <person name="Vogel R.F."/>
            <person name="Ehrmann M.A."/>
        </authorList>
    </citation>
    <scope>NUCLEOTIDE SEQUENCE [LARGE SCALE GENOMIC DNA]</scope>
    <source>
        <strain evidence="1 2">TMW 1.2118</strain>
    </source>
</reference>
<dbReference type="RefSeq" id="WP_153382750.1">
    <property type="nucleotide sequence ID" value="NZ_VDFM01000004.1"/>
</dbReference>
<dbReference type="AlphaFoldDB" id="A0A5P0ZH59"/>
<dbReference type="SUPFAM" id="SSF56784">
    <property type="entry name" value="HAD-like"/>
    <property type="match status" value="1"/>
</dbReference>
<dbReference type="InterPro" id="IPR023214">
    <property type="entry name" value="HAD_sf"/>
</dbReference>
<proteinExistence type="predicted"/>
<dbReference type="PANTHER" id="PTHR10000">
    <property type="entry name" value="PHOSPHOSERINE PHOSPHATASE"/>
    <property type="match status" value="1"/>
</dbReference>
<evidence type="ECO:0000313" key="2">
    <source>
        <dbReference type="Proteomes" id="UP000380386"/>
    </source>
</evidence>
<dbReference type="SFLD" id="SFLDS00003">
    <property type="entry name" value="Haloacid_Dehalogenase"/>
    <property type="match status" value="1"/>
</dbReference>
<dbReference type="InterPro" id="IPR006379">
    <property type="entry name" value="HAD-SF_hydro_IIB"/>
</dbReference>
<dbReference type="GO" id="GO:0005829">
    <property type="term" value="C:cytosol"/>
    <property type="evidence" value="ECO:0007669"/>
    <property type="project" value="TreeGrafter"/>
</dbReference>
<accession>A0A5P0ZH59</accession>
<dbReference type="EMBL" id="VDFM01000004">
    <property type="protein sequence ID" value="MQS52325.1"/>
    <property type="molecule type" value="Genomic_DNA"/>
</dbReference>
<dbReference type="NCBIfam" id="TIGR00099">
    <property type="entry name" value="Cof-subfamily"/>
    <property type="match status" value="1"/>
</dbReference>
<comment type="caution">
    <text evidence="1">The sequence shown here is derived from an EMBL/GenBank/DDBJ whole genome shotgun (WGS) entry which is preliminary data.</text>
</comment>
<dbReference type="Gene3D" id="3.30.1240.10">
    <property type="match status" value="1"/>
</dbReference>
<evidence type="ECO:0000313" key="1">
    <source>
        <dbReference type="EMBL" id="MQS52325.1"/>
    </source>
</evidence>
<dbReference type="SFLD" id="SFLDG01140">
    <property type="entry name" value="C2.B:_Phosphomannomutase_and_P"/>
    <property type="match status" value="1"/>
</dbReference>
<dbReference type="InterPro" id="IPR000150">
    <property type="entry name" value="Cof"/>
</dbReference>
<dbReference type="Gene3D" id="3.40.50.1000">
    <property type="entry name" value="HAD superfamily/HAD-like"/>
    <property type="match status" value="1"/>
</dbReference>
<dbReference type="PANTHER" id="PTHR10000:SF8">
    <property type="entry name" value="HAD SUPERFAMILY HYDROLASE-LIKE, TYPE 3"/>
    <property type="match status" value="1"/>
</dbReference>
<protein>
    <submittedName>
        <fullName evidence="1">Cof-type HAD-IIB family hydrolase</fullName>
    </submittedName>
</protein>
<name>A0A5P0ZH59_9LACO</name>
<dbReference type="GO" id="GO:0016791">
    <property type="term" value="F:phosphatase activity"/>
    <property type="evidence" value="ECO:0007669"/>
    <property type="project" value="UniProtKB-ARBA"/>
</dbReference>
<dbReference type="NCBIfam" id="TIGR01484">
    <property type="entry name" value="HAD-SF-IIB"/>
    <property type="match status" value="1"/>
</dbReference>
<dbReference type="Pfam" id="PF08282">
    <property type="entry name" value="Hydrolase_3"/>
    <property type="match status" value="1"/>
</dbReference>
<keyword evidence="1" id="KW-0378">Hydrolase</keyword>
<dbReference type="Proteomes" id="UP000380386">
    <property type="component" value="Unassembled WGS sequence"/>
</dbReference>